<sequence length="754" mass="85597">MNVFRPSTSPPPLDLPRKLTLPSGESFNHCSLKHFSNKGSYHSHARYIHFYEIAHLGPPSFYEKKGHTTVGYGFIGDIYWDLGADPAQLFIRRKDEWVLWSAPQPPTHPIFSDRCLWGTTDPSLDPQGRFGFGWFRLDTLLSRGILLINFSHDFSSLTKDITKALRNNGGEGAQLWADPQTQKWTSWSFLEGGGWEDHGRSSSPLPVNNRPSTSQCYMKAPSSLILTFIPDKNLWIDAERGRKELEIRLLFSPFASAKRKDRKNTRLQNARRKVQLVVTSVTPGHRLVFDRYRHHPLSTQVLSQCIRIKWLRKSTMSRMAGSPTPQPETGRAGPSLLNPDSWRNNANQTPYWLKSFFTTHFISDKADPDIYAYDLSPSNGRSGRLKNSSKSDRRVYFNTMRGYGPPENDIGLPGDIYWDLTAFDRYVLWTRNREKWVVWNWSDTKPTKTQFELVSHPFVKGRYLWGTPSLKLGWRQPSWLRDNCHGMSHSDHQDPHMLLKDILVEEGSAPEGRVSALNQVRMNIEENRRRVLLENASKKRKLVHHPPPEDQSPPRADQAPSLKPKKRLQTHQQFPSDSDSSWTPTVGAKRRRTSGVQVQTATPRRKILSTPISASVSRTSSSSESAQEPQNTRGNEDRSTSQSSRASSPRAARPSSTPPTSPSRQTAPECAVADLDLDDLIDAACARTKKALKEMMQLERKQLKKAVLAYSERNKREAEEKVKKAEEDAKKARAEAAAAKERLGQIHGLSANKI</sequence>
<proteinExistence type="predicted"/>
<feature type="region of interest" description="Disordered" evidence="2">
    <location>
        <begin position="535"/>
        <end position="670"/>
    </location>
</feature>
<feature type="region of interest" description="Disordered" evidence="2">
    <location>
        <begin position="317"/>
        <end position="340"/>
    </location>
</feature>
<feature type="compositionally biased region" description="Low complexity" evidence="2">
    <location>
        <begin position="609"/>
        <end position="630"/>
    </location>
</feature>
<protein>
    <submittedName>
        <fullName evidence="3">Predicted protein</fullName>
    </submittedName>
</protein>
<dbReference type="EMBL" id="DS547120">
    <property type="protein sequence ID" value="EDR04072.1"/>
    <property type="molecule type" value="Genomic_DNA"/>
</dbReference>
<evidence type="ECO:0000313" key="4">
    <source>
        <dbReference type="Proteomes" id="UP000001194"/>
    </source>
</evidence>
<dbReference type="HOGENOM" id="CLU_369208_0_0_1"/>
<dbReference type="InParanoid" id="B0DN23"/>
<evidence type="ECO:0000256" key="2">
    <source>
        <dbReference type="SAM" id="MobiDB-lite"/>
    </source>
</evidence>
<feature type="compositionally biased region" description="Low complexity" evidence="2">
    <location>
        <begin position="640"/>
        <end position="655"/>
    </location>
</feature>
<feature type="compositionally biased region" description="Polar residues" evidence="2">
    <location>
        <begin position="570"/>
        <end position="584"/>
    </location>
</feature>
<accession>B0DN23</accession>
<feature type="coiled-coil region" evidence="1">
    <location>
        <begin position="681"/>
        <end position="742"/>
    </location>
</feature>
<evidence type="ECO:0000313" key="3">
    <source>
        <dbReference type="EMBL" id="EDR04072.1"/>
    </source>
</evidence>
<dbReference type="Proteomes" id="UP000001194">
    <property type="component" value="Unassembled WGS sequence"/>
</dbReference>
<dbReference type="OrthoDB" id="3071249at2759"/>
<evidence type="ECO:0000256" key="1">
    <source>
        <dbReference type="SAM" id="Coils"/>
    </source>
</evidence>
<name>B0DN23_LACBS</name>
<keyword evidence="1" id="KW-0175">Coiled coil</keyword>
<dbReference type="AlphaFoldDB" id="B0DN23"/>
<dbReference type="RefSeq" id="XP_001885327.1">
    <property type="nucleotide sequence ID" value="XM_001885292.1"/>
</dbReference>
<dbReference type="GeneID" id="6080886"/>
<organism evidence="4">
    <name type="scientific">Laccaria bicolor (strain S238N-H82 / ATCC MYA-4686)</name>
    <name type="common">Bicoloured deceiver</name>
    <name type="synonym">Laccaria laccata var. bicolor</name>
    <dbReference type="NCBI Taxonomy" id="486041"/>
    <lineage>
        <taxon>Eukaryota</taxon>
        <taxon>Fungi</taxon>
        <taxon>Dikarya</taxon>
        <taxon>Basidiomycota</taxon>
        <taxon>Agaricomycotina</taxon>
        <taxon>Agaricomycetes</taxon>
        <taxon>Agaricomycetidae</taxon>
        <taxon>Agaricales</taxon>
        <taxon>Agaricineae</taxon>
        <taxon>Hydnangiaceae</taxon>
        <taxon>Laccaria</taxon>
    </lineage>
</organism>
<dbReference type="KEGG" id="lbc:LACBIDRAFT_330883"/>
<reference evidence="3 4" key="1">
    <citation type="journal article" date="2008" name="Nature">
        <title>The genome of Laccaria bicolor provides insights into mycorrhizal symbiosis.</title>
        <authorList>
            <person name="Martin F."/>
            <person name="Aerts A."/>
            <person name="Ahren D."/>
            <person name="Brun A."/>
            <person name="Danchin E.G.J."/>
            <person name="Duchaussoy F."/>
            <person name="Gibon J."/>
            <person name="Kohler A."/>
            <person name="Lindquist E."/>
            <person name="Pereda V."/>
            <person name="Salamov A."/>
            <person name="Shapiro H.J."/>
            <person name="Wuyts J."/>
            <person name="Blaudez D."/>
            <person name="Buee M."/>
            <person name="Brokstein P."/>
            <person name="Canbaeck B."/>
            <person name="Cohen D."/>
            <person name="Courty P.E."/>
            <person name="Coutinho P.M."/>
            <person name="Delaruelle C."/>
            <person name="Detter J.C."/>
            <person name="Deveau A."/>
            <person name="DiFazio S."/>
            <person name="Duplessis S."/>
            <person name="Fraissinet-Tachet L."/>
            <person name="Lucic E."/>
            <person name="Frey-Klett P."/>
            <person name="Fourrey C."/>
            <person name="Feussner I."/>
            <person name="Gay G."/>
            <person name="Grimwood J."/>
            <person name="Hoegger P.J."/>
            <person name="Jain P."/>
            <person name="Kilaru S."/>
            <person name="Labbe J."/>
            <person name="Lin Y.C."/>
            <person name="Legue V."/>
            <person name="Le Tacon F."/>
            <person name="Marmeisse R."/>
            <person name="Melayah D."/>
            <person name="Montanini B."/>
            <person name="Muratet M."/>
            <person name="Nehls U."/>
            <person name="Niculita-Hirzel H."/>
            <person name="Oudot-Le Secq M.P."/>
            <person name="Peter M."/>
            <person name="Quesneville H."/>
            <person name="Rajashekar B."/>
            <person name="Reich M."/>
            <person name="Rouhier N."/>
            <person name="Schmutz J."/>
            <person name="Yin T."/>
            <person name="Chalot M."/>
            <person name="Henrissat B."/>
            <person name="Kuees U."/>
            <person name="Lucas S."/>
            <person name="Van de Peer Y."/>
            <person name="Podila G.K."/>
            <person name="Polle A."/>
            <person name="Pukkila P.J."/>
            <person name="Richardson P.M."/>
            <person name="Rouze P."/>
            <person name="Sanders I.R."/>
            <person name="Stajich J.E."/>
            <person name="Tunlid A."/>
            <person name="Tuskan G."/>
            <person name="Grigoriev I.V."/>
        </authorList>
    </citation>
    <scope>NUCLEOTIDE SEQUENCE [LARGE SCALE GENOMIC DNA]</scope>
    <source>
        <strain evidence="4">S238N-H82 / ATCC MYA-4686</strain>
    </source>
</reference>
<keyword evidence="4" id="KW-1185">Reference proteome</keyword>
<gene>
    <name evidence="3" type="ORF">LACBIDRAFT_330883</name>
</gene>